<dbReference type="AlphaFoldDB" id="A0A1B1NE45"/>
<dbReference type="STRING" id="1758689.SGUI_2297"/>
<organism evidence="2 3">
    <name type="scientific">Serinicoccus hydrothermalis</name>
    <dbReference type="NCBI Taxonomy" id="1758689"/>
    <lineage>
        <taxon>Bacteria</taxon>
        <taxon>Bacillati</taxon>
        <taxon>Actinomycetota</taxon>
        <taxon>Actinomycetes</taxon>
        <taxon>Micrococcales</taxon>
        <taxon>Ornithinimicrobiaceae</taxon>
        <taxon>Serinicoccus</taxon>
    </lineage>
</organism>
<feature type="transmembrane region" description="Helical" evidence="1">
    <location>
        <begin position="116"/>
        <end position="138"/>
    </location>
</feature>
<feature type="transmembrane region" description="Helical" evidence="1">
    <location>
        <begin position="63"/>
        <end position="86"/>
    </location>
</feature>
<proteinExistence type="predicted"/>
<dbReference type="EMBL" id="CP014989">
    <property type="protein sequence ID" value="ANS79693.1"/>
    <property type="molecule type" value="Genomic_DNA"/>
</dbReference>
<dbReference type="KEGG" id="serj:SGUI_2297"/>
<protein>
    <recommendedName>
        <fullName evidence="4">Integral membrane protein</fullName>
    </recommendedName>
</protein>
<evidence type="ECO:0000256" key="1">
    <source>
        <dbReference type="SAM" id="Phobius"/>
    </source>
</evidence>
<keyword evidence="1" id="KW-1133">Transmembrane helix</keyword>
<feature type="transmembrane region" description="Helical" evidence="1">
    <location>
        <begin position="92"/>
        <end position="109"/>
    </location>
</feature>
<evidence type="ECO:0008006" key="4">
    <source>
        <dbReference type="Google" id="ProtNLM"/>
    </source>
</evidence>
<name>A0A1B1NE45_9MICO</name>
<evidence type="ECO:0000313" key="2">
    <source>
        <dbReference type="EMBL" id="ANS79693.1"/>
    </source>
</evidence>
<keyword evidence="3" id="KW-1185">Reference proteome</keyword>
<evidence type="ECO:0000313" key="3">
    <source>
        <dbReference type="Proteomes" id="UP000092482"/>
    </source>
</evidence>
<accession>A0A1B1NE45</accession>
<feature type="transmembrane region" description="Helical" evidence="1">
    <location>
        <begin position="29"/>
        <end position="51"/>
    </location>
</feature>
<feature type="transmembrane region" description="Helical" evidence="1">
    <location>
        <begin position="144"/>
        <end position="163"/>
    </location>
</feature>
<keyword evidence="1" id="KW-0812">Transmembrane</keyword>
<sequence>MIGSVIGLVGGTVFVLVNRGELPQAWSTAALIAWVVLLLVAAWAVLVRRGGARQTSAPHPRAGLIYGLSVLGMLVFFIGGSALLRAGGVPELGPALIALGVGLHFIPFARAFGVPFFFGLGGAVSVVGGLGLVLGLVWTPVAAPAAAVLAGLLMVALIGTAATRR</sequence>
<dbReference type="Proteomes" id="UP000092482">
    <property type="component" value="Chromosome"/>
</dbReference>
<gene>
    <name evidence="2" type="ORF">SGUI_2297</name>
</gene>
<reference evidence="2 3" key="1">
    <citation type="submission" date="2016-03" db="EMBL/GenBank/DDBJ databases">
        <title>Shallow-sea hydrothermal system.</title>
        <authorList>
            <person name="Tang K."/>
        </authorList>
    </citation>
    <scope>NUCLEOTIDE SEQUENCE [LARGE SCALE GENOMIC DNA]</scope>
    <source>
        <strain evidence="2 3">JLT9</strain>
    </source>
</reference>
<keyword evidence="1" id="KW-0472">Membrane</keyword>